<dbReference type="Gene3D" id="3.40.50.2300">
    <property type="match status" value="1"/>
</dbReference>
<dbReference type="InterPro" id="IPR050595">
    <property type="entry name" value="Bact_response_regulator"/>
</dbReference>
<dbReference type="InterPro" id="IPR011006">
    <property type="entry name" value="CheY-like_superfamily"/>
</dbReference>
<evidence type="ECO:0000313" key="4">
    <source>
        <dbReference type="EMBL" id="SHM67197.1"/>
    </source>
</evidence>
<evidence type="ECO:0000256" key="1">
    <source>
        <dbReference type="ARBA" id="ARBA00022553"/>
    </source>
</evidence>
<organism evidence="4 5">
    <name type="scientific">Duganella sacchari</name>
    <dbReference type="NCBI Taxonomy" id="551987"/>
    <lineage>
        <taxon>Bacteria</taxon>
        <taxon>Pseudomonadati</taxon>
        <taxon>Pseudomonadota</taxon>
        <taxon>Betaproteobacteria</taxon>
        <taxon>Burkholderiales</taxon>
        <taxon>Oxalobacteraceae</taxon>
        <taxon>Telluria group</taxon>
        <taxon>Duganella</taxon>
    </lineage>
</organism>
<dbReference type="InterPro" id="IPR009061">
    <property type="entry name" value="DNA-bd_dom_put_sf"/>
</dbReference>
<evidence type="ECO:0000313" key="5">
    <source>
        <dbReference type="Proteomes" id="UP000184339"/>
    </source>
</evidence>
<dbReference type="PANTHER" id="PTHR44591">
    <property type="entry name" value="STRESS RESPONSE REGULATOR PROTEIN 1"/>
    <property type="match status" value="1"/>
</dbReference>
<name>A0A1M7KP79_9BURK</name>
<dbReference type="InterPro" id="IPR041657">
    <property type="entry name" value="HTH_17"/>
</dbReference>
<dbReference type="Gene3D" id="1.10.1660.10">
    <property type="match status" value="1"/>
</dbReference>
<dbReference type="InterPro" id="IPR010093">
    <property type="entry name" value="SinI_DNA-bd"/>
</dbReference>
<feature type="modified residue" description="4-aspartylphosphate" evidence="2">
    <location>
        <position position="127"/>
    </location>
</feature>
<reference evidence="5" key="1">
    <citation type="submission" date="2016-11" db="EMBL/GenBank/DDBJ databases">
        <authorList>
            <person name="Varghese N."/>
            <person name="Submissions S."/>
        </authorList>
    </citation>
    <scope>NUCLEOTIDE SEQUENCE [LARGE SCALE GENOMIC DNA]</scope>
    <source>
        <strain evidence="5">Sac-22</strain>
    </source>
</reference>
<dbReference type="RefSeq" id="WP_072781892.1">
    <property type="nucleotide sequence ID" value="NZ_FRCX01000002.1"/>
</dbReference>
<dbReference type="GO" id="GO:0000160">
    <property type="term" value="P:phosphorelay signal transduction system"/>
    <property type="evidence" value="ECO:0007669"/>
    <property type="project" value="InterPro"/>
</dbReference>
<sequence>MKSAIQTEEVCTTQRAAELLGISVSTVQQLVEAGEIEAWKTKGGHRRIPLAAVMAYKLQAGTELMPARPPTEAGAAILIVEDNPMQRQLYQKQIGSWELGATLGFCDNGYQALLEVARRQPDILLVDIMMEGMDGYELINTLLADSHLRPMHIAILSGLDRAALQQRGGVPRGVVFFQKPVNYDELRGYLRACCAQVARDAK</sequence>
<keyword evidence="1 2" id="KW-0597">Phosphoprotein</keyword>
<evidence type="ECO:0000256" key="2">
    <source>
        <dbReference type="PROSITE-ProRule" id="PRU00169"/>
    </source>
</evidence>
<dbReference type="InterPro" id="IPR001789">
    <property type="entry name" value="Sig_transdc_resp-reg_receiver"/>
</dbReference>
<dbReference type="SMART" id="SM00448">
    <property type="entry name" value="REC"/>
    <property type="match status" value="1"/>
</dbReference>
<dbReference type="EMBL" id="FRCX01000002">
    <property type="protein sequence ID" value="SHM67197.1"/>
    <property type="molecule type" value="Genomic_DNA"/>
</dbReference>
<dbReference type="Pfam" id="PF00072">
    <property type="entry name" value="Response_reg"/>
    <property type="match status" value="1"/>
</dbReference>
<dbReference type="PANTHER" id="PTHR44591:SF3">
    <property type="entry name" value="RESPONSE REGULATORY DOMAIN-CONTAINING PROTEIN"/>
    <property type="match status" value="1"/>
</dbReference>
<dbReference type="PROSITE" id="PS50110">
    <property type="entry name" value="RESPONSE_REGULATORY"/>
    <property type="match status" value="1"/>
</dbReference>
<proteinExistence type="predicted"/>
<protein>
    <submittedName>
        <fullName evidence="4">DNA binding domain-containing protein, excisionase family</fullName>
    </submittedName>
</protein>
<dbReference type="SUPFAM" id="SSF52172">
    <property type="entry name" value="CheY-like"/>
    <property type="match status" value="1"/>
</dbReference>
<dbReference type="NCBIfam" id="TIGR01764">
    <property type="entry name" value="excise"/>
    <property type="match status" value="1"/>
</dbReference>
<evidence type="ECO:0000259" key="3">
    <source>
        <dbReference type="PROSITE" id="PS50110"/>
    </source>
</evidence>
<dbReference type="SUPFAM" id="SSF46955">
    <property type="entry name" value="Putative DNA-binding domain"/>
    <property type="match status" value="1"/>
</dbReference>
<dbReference type="OrthoDB" id="5416564at2"/>
<dbReference type="STRING" id="551987.SAMN05192549_102189"/>
<feature type="domain" description="Response regulatory" evidence="3">
    <location>
        <begin position="76"/>
        <end position="194"/>
    </location>
</feature>
<accession>A0A1M7KP79</accession>
<dbReference type="Pfam" id="PF12728">
    <property type="entry name" value="HTH_17"/>
    <property type="match status" value="1"/>
</dbReference>
<dbReference type="Proteomes" id="UP000184339">
    <property type="component" value="Unassembled WGS sequence"/>
</dbReference>
<dbReference type="AlphaFoldDB" id="A0A1M7KP79"/>
<dbReference type="GO" id="GO:0003677">
    <property type="term" value="F:DNA binding"/>
    <property type="evidence" value="ECO:0007669"/>
    <property type="project" value="InterPro"/>
</dbReference>
<gene>
    <name evidence="4" type="ORF">SAMN05192549_102189</name>
</gene>
<keyword evidence="5" id="KW-1185">Reference proteome</keyword>